<dbReference type="CDD" id="cd11648">
    <property type="entry name" value="RsmI"/>
    <property type="match status" value="1"/>
</dbReference>
<keyword evidence="1 6" id="KW-0963">Cytoplasm</keyword>
<dbReference type="AlphaFoldDB" id="A0A520N1I7"/>
<comment type="caution">
    <text evidence="8">The sequence shown here is derived from an EMBL/GenBank/DDBJ whole genome shotgun (WGS) entry which is preliminary data.</text>
</comment>
<evidence type="ECO:0000256" key="5">
    <source>
        <dbReference type="ARBA" id="ARBA00022691"/>
    </source>
</evidence>
<dbReference type="EMBL" id="SHBE01000001">
    <property type="protein sequence ID" value="RZO27338.1"/>
    <property type="molecule type" value="Genomic_DNA"/>
</dbReference>
<name>A0A520N1I7_9GAMM</name>
<keyword evidence="5 6" id="KW-0949">S-adenosyl-L-methionine</keyword>
<dbReference type="GO" id="GO:0070677">
    <property type="term" value="F:rRNA (cytosine-2'-O-)-methyltransferase activity"/>
    <property type="evidence" value="ECO:0007669"/>
    <property type="project" value="UniProtKB-UniRule"/>
</dbReference>
<dbReference type="InterPro" id="IPR018063">
    <property type="entry name" value="SAM_MeTrfase_RsmI_CS"/>
</dbReference>
<evidence type="ECO:0000259" key="7">
    <source>
        <dbReference type="Pfam" id="PF00590"/>
    </source>
</evidence>
<evidence type="ECO:0000256" key="1">
    <source>
        <dbReference type="ARBA" id="ARBA00022490"/>
    </source>
</evidence>
<dbReference type="SUPFAM" id="SSF53790">
    <property type="entry name" value="Tetrapyrrole methylase"/>
    <property type="match status" value="1"/>
</dbReference>
<sequence>MNFYIIPTPIGNLDDLTLRAKKILESLDFLIVENRKVSQKLLTSHNIHIKKIAVYNDNSTEKDRKKIISFYKSSKNGGIISDAGTPLISDPGYKLIRKLISKDINIISLPGANSITTSLVASGLPTNKFQFLGFAPRQKEAQEKLFTAIKKFKGTSIFFESPLRVAKILSRLEMFDEKHQLDVCLAKELTKVNETFIRGDVQQVQNEIKKNCSIQKGEFVILVSTHNCESEENNVEELYLNLKGYLPLKDLSVVISKISGVKKNLLYKKFLQLSKKSR</sequence>
<dbReference type="Gene3D" id="3.30.950.10">
    <property type="entry name" value="Methyltransferase, Cobalt-precorrin-4 Transmethylase, Domain 2"/>
    <property type="match status" value="1"/>
</dbReference>
<comment type="subcellular location">
    <subcellularLocation>
        <location evidence="6">Cytoplasm</location>
    </subcellularLocation>
</comment>
<evidence type="ECO:0000313" key="8">
    <source>
        <dbReference type="EMBL" id="RZO27338.1"/>
    </source>
</evidence>
<dbReference type="PANTHER" id="PTHR46111:SF1">
    <property type="entry name" value="RIBOSOMAL RNA SMALL SUBUNIT METHYLTRANSFERASE I"/>
    <property type="match status" value="1"/>
</dbReference>
<dbReference type="Gene3D" id="3.40.1010.10">
    <property type="entry name" value="Cobalt-precorrin-4 Transmethylase, Domain 1"/>
    <property type="match status" value="1"/>
</dbReference>
<dbReference type="Proteomes" id="UP000315825">
    <property type="component" value="Unassembled WGS sequence"/>
</dbReference>
<comment type="function">
    <text evidence="6">Catalyzes the 2'-O-methylation of the ribose of cytidine 1402 (C1402) in 16S rRNA.</text>
</comment>
<keyword evidence="4 6" id="KW-0808">Transferase</keyword>
<gene>
    <name evidence="6 8" type="primary">rsmI</name>
    <name evidence="8" type="ORF">EVA92_00925</name>
</gene>
<keyword evidence="2 6" id="KW-0698">rRNA processing</keyword>
<proteinExistence type="inferred from homology"/>
<reference evidence="8 9" key="1">
    <citation type="submission" date="2019-02" db="EMBL/GenBank/DDBJ databases">
        <title>Prokaryotic population dynamics and viral predation in marine succession experiment using metagenomics: the confinement effect.</title>
        <authorList>
            <person name="Haro-Moreno J.M."/>
            <person name="Rodriguez-Valera F."/>
            <person name="Lopez-Perez M."/>
        </authorList>
    </citation>
    <scope>NUCLEOTIDE SEQUENCE [LARGE SCALE GENOMIC DNA]</scope>
    <source>
        <strain evidence="8">MED-G159</strain>
    </source>
</reference>
<protein>
    <recommendedName>
        <fullName evidence="6">Ribosomal RNA small subunit methyltransferase I</fullName>
        <ecNumber evidence="6">2.1.1.198</ecNumber>
    </recommendedName>
    <alternativeName>
        <fullName evidence="6">16S rRNA 2'-O-ribose C1402 methyltransferase</fullName>
    </alternativeName>
    <alternativeName>
        <fullName evidence="6">rRNA (cytidine-2'-O-)-methyltransferase RsmI</fullName>
    </alternativeName>
</protein>
<dbReference type="Pfam" id="PF00590">
    <property type="entry name" value="TP_methylase"/>
    <property type="match status" value="1"/>
</dbReference>
<evidence type="ECO:0000256" key="4">
    <source>
        <dbReference type="ARBA" id="ARBA00022679"/>
    </source>
</evidence>
<comment type="similarity">
    <text evidence="6">Belongs to the methyltransferase superfamily. RsmI family.</text>
</comment>
<dbReference type="PIRSF" id="PIRSF005917">
    <property type="entry name" value="MTase_YraL"/>
    <property type="match status" value="1"/>
</dbReference>
<dbReference type="HAMAP" id="MF_01877">
    <property type="entry name" value="16SrRNA_methyltr_I"/>
    <property type="match status" value="1"/>
</dbReference>
<evidence type="ECO:0000256" key="2">
    <source>
        <dbReference type="ARBA" id="ARBA00022552"/>
    </source>
</evidence>
<dbReference type="EC" id="2.1.1.198" evidence="6"/>
<dbReference type="InterPro" id="IPR035996">
    <property type="entry name" value="4pyrrol_Methylase_sf"/>
</dbReference>
<dbReference type="PROSITE" id="PS01296">
    <property type="entry name" value="RSMI"/>
    <property type="match status" value="1"/>
</dbReference>
<dbReference type="PANTHER" id="PTHR46111">
    <property type="entry name" value="RIBOSOMAL RNA SMALL SUBUNIT METHYLTRANSFERASE I"/>
    <property type="match status" value="1"/>
</dbReference>
<dbReference type="InterPro" id="IPR014777">
    <property type="entry name" value="4pyrrole_Mease_sub1"/>
</dbReference>
<dbReference type="InterPro" id="IPR008189">
    <property type="entry name" value="rRNA_ssu_MeTfrase_I"/>
</dbReference>
<dbReference type="NCBIfam" id="TIGR00096">
    <property type="entry name" value="16S rRNA (cytidine(1402)-2'-O)-methyltransferase"/>
    <property type="match status" value="1"/>
</dbReference>
<accession>A0A520N1I7</accession>
<dbReference type="InterPro" id="IPR000878">
    <property type="entry name" value="4pyrrol_Mease"/>
</dbReference>
<evidence type="ECO:0000256" key="3">
    <source>
        <dbReference type="ARBA" id="ARBA00022603"/>
    </source>
</evidence>
<keyword evidence="3 6" id="KW-0489">Methyltransferase</keyword>
<dbReference type="InterPro" id="IPR014776">
    <property type="entry name" value="4pyrrole_Mease_sub2"/>
</dbReference>
<organism evidence="8 9">
    <name type="scientific">SAR86 cluster bacterium</name>
    <dbReference type="NCBI Taxonomy" id="2030880"/>
    <lineage>
        <taxon>Bacteria</taxon>
        <taxon>Pseudomonadati</taxon>
        <taxon>Pseudomonadota</taxon>
        <taxon>Gammaproteobacteria</taxon>
        <taxon>SAR86 cluster</taxon>
    </lineage>
</organism>
<comment type="catalytic activity">
    <reaction evidence="6">
        <text>cytidine(1402) in 16S rRNA + S-adenosyl-L-methionine = 2'-O-methylcytidine(1402) in 16S rRNA + S-adenosyl-L-homocysteine + H(+)</text>
        <dbReference type="Rhea" id="RHEA:42924"/>
        <dbReference type="Rhea" id="RHEA-COMP:10285"/>
        <dbReference type="Rhea" id="RHEA-COMP:10286"/>
        <dbReference type="ChEBI" id="CHEBI:15378"/>
        <dbReference type="ChEBI" id="CHEBI:57856"/>
        <dbReference type="ChEBI" id="CHEBI:59789"/>
        <dbReference type="ChEBI" id="CHEBI:74495"/>
        <dbReference type="ChEBI" id="CHEBI:82748"/>
        <dbReference type="EC" id="2.1.1.198"/>
    </reaction>
</comment>
<evidence type="ECO:0000256" key="6">
    <source>
        <dbReference type="HAMAP-Rule" id="MF_01877"/>
    </source>
</evidence>
<feature type="domain" description="Tetrapyrrole methylase" evidence="7">
    <location>
        <begin position="3"/>
        <end position="204"/>
    </location>
</feature>
<dbReference type="GO" id="GO:0005737">
    <property type="term" value="C:cytoplasm"/>
    <property type="evidence" value="ECO:0007669"/>
    <property type="project" value="UniProtKB-SubCell"/>
</dbReference>
<evidence type="ECO:0000313" key="9">
    <source>
        <dbReference type="Proteomes" id="UP000315825"/>
    </source>
</evidence>